<dbReference type="EMBL" id="FOLY01000001">
    <property type="protein sequence ID" value="SFB96559.1"/>
    <property type="molecule type" value="Genomic_DNA"/>
</dbReference>
<dbReference type="AlphaFoldDB" id="A0A1I1FAR0"/>
<accession>A0A1I1FAR0</accession>
<organism evidence="1 2">
    <name type="scientific">Kushneria avicenniae</name>
    <dbReference type="NCBI Taxonomy" id="402385"/>
    <lineage>
        <taxon>Bacteria</taxon>
        <taxon>Pseudomonadati</taxon>
        <taxon>Pseudomonadota</taxon>
        <taxon>Gammaproteobacteria</taxon>
        <taxon>Oceanospirillales</taxon>
        <taxon>Halomonadaceae</taxon>
        <taxon>Kushneria</taxon>
    </lineage>
</organism>
<evidence type="ECO:0000313" key="1">
    <source>
        <dbReference type="EMBL" id="SFB96559.1"/>
    </source>
</evidence>
<dbReference type="Proteomes" id="UP000199046">
    <property type="component" value="Unassembled WGS sequence"/>
</dbReference>
<keyword evidence="2" id="KW-1185">Reference proteome</keyword>
<evidence type="ECO:0000313" key="2">
    <source>
        <dbReference type="Proteomes" id="UP000199046"/>
    </source>
</evidence>
<name>A0A1I1FAR0_9GAMM</name>
<gene>
    <name evidence="1" type="ORF">SAMN05421848_0060</name>
</gene>
<protein>
    <submittedName>
        <fullName evidence="1">Uncharacterized protein</fullName>
    </submittedName>
</protein>
<sequence length="64" mass="7208">MMTLMMPLRYSRLPMTGPLATKKAPNGRLKQYEQLDNFKTGSIVTGYHRRPKPCNGLTVQLANA</sequence>
<proteinExistence type="predicted"/>
<reference evidence="2" key="1">
    <citation type="submission" date="2016-10" db="EMBL/GenBank/DDBJ databases">
        <authorList>
            <person name="Varghese N."/>
            <person name="Submissions S."/>
        </authorList>
    </citation>
    <scope>NUCLEOTIDE SEQUENCE [LARGE SCALE GENOMIC DNA]</scope>
    <source>
        <strain evidence="2">DSM 23439</strain>
    </source>
</reference>